<evidence type="ECO:0000256" key="3">
    <source>
        <dbReference type="ARBA" id="ARBA00022679"/>
    </source>
</evidence>
<dbReference type="PANTHER" id="PTHR43281">
    <property type="entry name" value="FARNESYL DIPHOSPHATE SYNTHASE"/>
    <property type="match status" value="1"/>
</dbReference>
<dbReference type="InParanoid" id="A0A395JF30"/>
<dbReference type="InterPro" id="IPR000092">
    <property type="entry name" value="Polyprenyl_synt"/>
</dbReference>
<dbReference type="PROSITE" id="PS00723">
    <property type="entry name" value="POLYPRENYL_SYNTHASE_1"/>
    <property type="match status" value="1"/>
</dbReference>
<dbReference type="SFLD" id="SFLDS00005">
    <property type="entry name" value="Isoprenoid_Synthase_Type_I"/>
    <property type="match status" value="1"/>
</dbReference>
<dbReference type="Pfam" id="PF00348">
    <property type="entry name" value="polyprenyl_synt"/>
    <property type="match status" value="1"/>
</dbReference>
<keyword evidence="4" id="KW-0479">Metal-binding</keyword>
<keyword evidence="6" id="KW-0414">Isoprene biosynthesis</keyword>
<dbReference type="PANTHER" id="PTHR43281:SF1">
    <property type="entry name" value="FARNESYL DIPHOSPHATE SYNTHASE"/>
    <property type="match status" value="1"/>
</dbReference>
<evidence type="ECO:0000256" key="4">
    <source>
        <dbReference type="ARBA" id="ARBA00022723"/>
    </source>
</evidence>
<keyword evidence="9" id="KW-1185">Reference proteome</keyword>
<comment type="cofactor">
    <cofactor evidence="1">
        <name>Mg(2+)</name>
        <dbReference type="ChEBI" id="CHEBI:18420"/>
    </cofactor>
</comment>
<protein>
    <submittedName>
        <fullName evidence="8">Farnesyl-diphosphate synthase</fullName>
    </submittedName>
</protein>
<evidence type="ECO:0000256" key="5">
    <source>
        <dbReference type="ARBA" id="ARBA00022842"/>
    </source>
</evidence>
<dbReference type="InterPro" id="IPR033749">
    <property type="entry name" value="Polyprenyl_synt_CS"/>
</dbReference>
<dbReference type="EMBL" id="QNRT01000008">
    <property type="protein sequence ID" value="RBP48294.1"/>
    <property type="molecule type" value="Genomic_DNA"/>
</dbReference>
<reference evidence="8 9" key="1">
    <citation type="submission" date="2018-06" db="EMBL/GenBank/DDBJ databases">
        <title>Genomic Encyclopedia of Type Strains, Phase IV (KMG-IV): sequencing the most valuable type-strain genomes for metagenomic binning, comparative biology and taxonomic classification.</title>
        <authorList>
            <person name="Goeker M."/>
        </authorList>
    </citation>
    <scope>NUCLEOTIDE SEQUENCE [LARGE SCALE GENOMIC DNA]</scope>
    <source>
        <strain evidence="8 9">DSM 24032</strain>
    </source>
</reference>
<keyword evidence="5" id="KW-0460">Magnesium</keyword>
<dbReference type="GO" id="GO:0004659">
    <property type="term" value="F:prenyltransferase activity"/>
    <property type="evidence" value="ECO:0007669"/>
    <property type="project" value="InterPro"/>
</dbReference>
<dbReference type="CDD" id="cd00685">
    <property type="entry name" value="Trans_IPPS_HT"/>
    <property type="match status" value="1"/>
</dbReference>
<accession>A0A395JF30</accession>
<organism evidence="8 9">
    <name type="scientific">Arenicella xantha</name>
    <dbReference type="NCBI Taxonomy" id="644221"/>
    <lineage>
        <taxon>Bacteria</taxon>
        <taxon>Pseudomonadati</taxon>
        <taxon>Pseudomonadota</taxon>
        <taxon>Gammaproteobacteria</taxon>
        <taxon>Arenicellales</taxon>
        <taxon>Arenicellaceae</taxon>
        <taxon>Arenicella</taxon>
    </lineage>
</organism>
<dbReference type="GO" id="GO:0005737">
    <property type="term" value="C:cytoplasm"/>
    <property type="evidence" value="ECO:0007669"/>
    <property type="project" value="UniProtKB-ARBA"/>
</dbReference>
<dbReference type="RefSeq" id="WP_211317048.1">
    <property type="nucleotide sequence ID" value="NZ_QNRT01000008.1"/>
</dbReference>
<keyword evidence="3 7" id="KW-0808">Transferase</keyword>
<evidence type="ECO:0000256" key="1">
    <source>
        <dbReference type="ARBA" id="ARBA00001946"/>
    </source>
</evidence>
<dbReference type="FunCoup" id="A0A395JF30">
    <property type="interactions" value="380"/>
</dbReference>
<dbReference type="SFLD" id="SFLDG01017">
    <property type="entry name" value="Polyprenyl_Transferase_Like"/>
    <property type="match status" value="1"/>
</dbReference>
<sequence>MSLSLQSLQTRVETALDNALSNPQVPERLLEAMRYSTLNGGKRIRALFTYCAGLSVDAPIEKLDAVAVAIECLHAYSLIHDDLPAMDDDNLRRGKPTNHVQFDEATAILAGDALQSLAFEVIVQSTLSDAQARAITTQLTQSAGPVGMVGGQMLDILATDQTLNRAEMEDIHRRKTGALIHASVLCGALCSDSLSELEQSALVTYAENLGLAFQVVDDVLDVEGSTEELGKPSGSDVAAGKATFPVLLGLAESKSLAQNLCRVAMESIDTISDNRNTSTARSMLRELAERIVNRTH</sequence>
<evidence type="ECO:0000256" key="2">
    <source>
        <dbReference type="ARBA" id="ARBA00006706"/>
    </source>
</evidence>
<comment type="caution">
    <text evidence="8">The sequence shown here is derived from an EMBL/GenBank/DDBJ whole genome shotgun (WGS) entry which is preliminary data.</text>
</comment>
<dbReference type="GO" id="GO:0016114">
    <property type="term" value="P:terpenoid biosynthetic process"/>
    <property type="evidence" value="ECO:0007669"/>
    <property type="project" value="UniProtKB-ARBA"/>
</dbReference>
<dbReference type="NCBIfam" id="NF045485">
    <property type="entry name" value="FPPsyn"/>
    <property type="match status" value="1"/>
</dbReference>
<dbReference type="Proteomes" id="UP000253083">
    <property type="component" value="Unassembled WGS sequence"/>
</dbReference>
<name>A0A395JF30_9GAMM</name>
<proteinExistence type="inferred from homology"/>
<dbReference type="PROSITE" id="PS00444">
    <property type="entry name" value="POLYPRENYL_SYNTHASE_2"/>
    <property type="match status" value="1"/>
</dbReference>
<dbReference type="InterPro" id="IPR053378">
    <property type="entry name" value="Prenyl_diphosphate_synthase"/>
</dbReference>
<evidence type="ECO:0000313" key="9">
    <source>
        <dbReference type="Proteomes" id="UP000253083"/>
    </source>
</evidence>
<dbReference type="SUPFAM" id="SSF48576">
    <property type="entry name" value="Terpenoid synthases"/>
    <property type="match status" value="1"/>
</dbReference>
<dbReference type="GO" id="GO:0046872">
    <property type="term" value="F:metal ion binding"/>
    <property type="evidence" value="ECO:0007669"/>
    <property type="project" value="UniProtKB-KW"/>
</dbReference>
<dbReference type="FunFam" id="1.10.600.10:FF:000001">
    <property type="entry name" value="Geranylgeranyl diphosphate synthase"/>
    <property type="match status" value="1"/>
</dbReference>
<dbReference type="InterPro" id="IPR008949">
    <property type="entry name" value="Isoprenoid_synthase_dom_sf"/>
</dbReference>
<evidence type="ECO:0000256" key="7">
    <source>
        <dbReference type="RuleBase" id="RU004466"/>
    </source>
</evidence>
<evidence type="ECO:0000313" key="8">
    <source>
        <dbReference type="EMBL" id="RBP48294.1"/>
    </source>
</evidence>
<dbReference type="Gene3D" id="1.10.600.10">
    <property type="entry name" value="Farnesyl Diphosphate Synthase"/>
    <property type="match status" value="1"/>
</dbReference>
<gene>
    <name evidence="8" type="ORF">DFR28_10823</name>
</gene>
<evidence type="ECO:0000256" key="6">
    <source>
        <dbReference type="ARBA" id="ARBA00023229"/>
    </source>
</evidence>
<comment type="similarity">
    <text evidence="2 7">Belongs to the FPP/GGPP synthase family.</text>
</comment>
<dbReference type="GO" id="GO:0008654">
    <property type="term" value="P:phospholipid biosynthetic process"/>
    <property type="evidence" value="ECO:0007669"/>
    <property type="project" value="UniProtKB-ARBA"/>
</dbReference>
<dbReference type="AlphaFoldDB" id="A0A395JF30"/>